<dbReference type="Pfam" id="PF03929">
    <property type="entry name" value="PepSY_TM"/>
    <property type="match status" value="1"/>
</dbReference>
<dbReference type="RefSeq" id="WP_182952772.1">
    <property type="nucleotide sequence ID" value="NZ_WNXC01000001.1"/>
</dbReference>
<protein>
    <submittedName>
        <fullName evidence="2">PepSY domain-containing protein</fullName>
    </submittedName>
</protein>
<name>A0ABR6EQH9_9SPHI</name>
<evidence type="ECO:0000256" key="1">
    <source>
        <dbReference type="SAM" id="Phobius"/>
    </source>
</evidence>
<feature type="transmembrane region" description="Helical" evidence="1">
    <location>
        <begin position="151"/>
        <end position="172"/>
    </location>
</feature>
<keyword evidence="3" id="KW-1185">Reference proteome</keyword>
<dbReference type="PANTHER" id="PTHR34219">
    <property type="entry name" value="IRON-REGULATED INNER MEMBRANE PROTEIN-RELATED"/>
    <property type="match status" value="1"/>
</dbReference>
<dbReference type="EMBL" id="WNXC01000001">
    <property type="protein sequence ID" value="MBB2147500.1"/>
    <property type="molecule type" value="Genomic_DNA"/>
</dbReference>
<reference evidence="2 3" key="1">
    <citation type="submission" date="2019-11" db="EMBL/GenBank/DDBJ databases">
        <title>Description of Pedobacter sp. LMG 31462T.</title>
        <authorList>
            <person name="Carlier A."/>
            <person name="Qi S."/>
            <person name="Vandamme P."/>
        </authorList>
    </citation>
    <scope>NUCLEOTIDE SEQUENCE [LARGE SCALE GENOMIC DNA]</scope>
    <source>
        <strain evidence="2 3">LMG 31462</strain>
    </source>
</reference>
<gene>
    <name evidence="2" type="ORF">GM920_01120</name>
</gene>
<proteinExistence type="predicted"/>
<dbReference type="Proteomes" id="UP000636110">
    <property type="component" value="Unassembled WGS sequence"/>
</dbReference>
<evidence type="ECO:0000313" key="2">
    <source>
        <dbReference type="EMBL" id="MBB2147500.1"/>
    </source>
</evidence>
<dbReference type="PANTHER" id="PTHR34219:SF8">
    <property type="entry name" value="PEPSY DOMAIN-CONTAINING PROTEIN"/>
    <property type="match status" value="1"/>
</dbReference>
<accession>A0ABR6EQH9</accession>
<sequence length="365" mass="41186">MSRKNYISKLAFSMHSLLGLITGLFLLLLGLSGSAIVFLKEIDHAINADLLKVKPSGKTLTLDSLYRKIGEDHPNLSGIAWLNPDAPADEAYEFRCYQNDGKLSTYDLGMISINPYSGKILREGALKNLYPSIMYWILQFHWSFQLGIPGLLLATIFGITMLLSCLTGLIIYRKQVWKVLTFRAKFKWTNWRTISSGLHRVVGVWALLFNIIIFFTGFWMNKFSMDTDYWKKQTIASPLNTLSEQPIDQMLWKAKKSMPDLLIKNVYLPTQAGKYFKVTGTVEGQSAFFDNGNSVAIDPVSGAVVSILRLAEKSIWEKVEATFFSIHVGSFGGLPIKILYVIIGLLPGLLSITGALLWWRKVRKR</sequence>
<dbReference type="InterPro" id="IPR005625">
    <property type="entry name" value="PepSY-ass_TM"/>
</dbReference>
<keyword evidence="1" id="KW-1133">Transmembrane helix</keyword>
<feature type="transmembrane region" description="Helical" evidence="1">
    <location>
        <begin position="201"/>
        <end position="220"/>
    </location>
</feature>
<organism evidence="2 3">
    <name type="scientific">Pedobacter gandavensis</name>
    <dbReference type="NCBI Taxonomy" id="2679963"/>
    <lineage>
        <taxon>Bacteria</taxon>
        <taxon>Pseudomonadati</taxon>
        <taxon>Bacteroidota</taxon>
        <taxon>Sphingobacteriia</taxon>
        <taxon>Sphingobacteriales</taxon>
        <taxon>Sphingobacteriaceae</taxon>
        <taxon>Pedobacter</taxon>
    </lineage>
</organism>
<evidence type="ECO:0000313" key="3">
    <source>
        <dbReference type="Proteomes" id="UP000636110"/>
    </source>
</evidence>
<keyword evidence="1" id="KW-0472">Membrane</keyword>
<comment type="caution">
    <text evidence="2">The sequence shown here is derived from an EMBL/GenBank/DDBJ whole genome shotgun (WGS) entry which is preliminary data.</text>
</comment>
<feature type="transmembrane region" description="Helical" evidence="1">
    <location>
        <begin position="338"/>
        <end position="359"/>
    </location>
</feature>
<keyword evidence="1" id="KW-0812">Transmembrane</keyword>